<keyword evidence="1" id="KW-0408">Iron</keyword>
<dbReference type="RefSeq" id="XP_006815980.1">
    <property type="nucleotide sequence ID" value="XM_006815917.1"/>
</dbReference>
<feature type="domain" description="Fe2OG dioxygenase" evidence="3">
    <location>
        <begin position="172"/>
        <end position="279"/>
    </location>
</feature>
<organism evidence="4 5">
    <name type="scientific">Saccoglossus kowalevskii</name>
    <name type="common">Acorn worm</name>
    <dbReference type="NCBI Taxonomy" id="10224"/>
    <lineage>
        <taxon>Eukaryota</taxon>
        <taxon>Metazoa</taxon>
        <taxon>Hemichordata</taxon>
        <taxon>Enteropneusta</taxon>
        <taxon>Harrimaniidae</taxon>
        <taxon>Saccoglossus</taxon>
    </lineage>
</organism>
<evidence type="ECO:0000259" key="3">
    <source>
        <dbReference type="PROSITE" id="PS51471"/>
    </source>
</evidence>
<evidence type="ECO:0000256" key="2">
    <source>
        <dbReference type="SAM" id="MobiDB-lite"/>
    </source>
</evidence>
<keyword evidence="1" id="KW-0479">Metal-binding</keyword>
<keyword evidence="1" id="KW-0560">Oxidoreductase</keyword>
<dbReference type="InterPro" id="IPR005123">
    <property type="entry name" value="Oxoglu/Fe-dep_dioxygenase_dom"/>
</dbReference>
<dbReference type="Gene3D" id="2.60.120.330">
    <property type="entry name" value="B-lactam Antibiotic, Isopenicillin N Synthase, Chain"/>
    <property type="match status" value="1"/>
</dbReference>
<dbReference type="InterPro" id="IPR050231">
    <property type="entry name" value="Iron_ascorbate_oxido_reductase"/>
</dbReference>
<feature type="region of interest" description="Disordered" evidence="2">
    <location>
        <begin position="28"/>
        <end position="69"/>
    </location>
</feature>
<name>A0ABM0M7I9_SACKO</name>
<dbReference type="PROSITE" id="PS51471">
    <property type="entry name" value="FE2OG_OXY"/>
    <property type="match status" value="1"/>
</dbReference>
<dbReference type="Pfam" id="PF03171">
    <property type="entry name" value="2OG-FeII_Oxy"/>
    <property type="match status" value="1"/>
</dbReference>
<keyword evidence="4" id="KW-1185">Reference proteome</keyword>
<evidence type="ECO:0000313" key="5">
    <source>
        <dbReference type="RefSeq" id="XP_006815980.1"/>
    </source>
</evidence>
<dbReference type="PANTHER" id="PTHR47990">
    <property type="entry name" value="2-OXOGLUTARATE (2OG) AND FE(II)-DEPENDENT OXYGENASE SUPERFAMILY PROTEIN-RELATED"/>
    <property type="match status" value="1"/>
</dbReference>
<dbReference type="InterPro" id="IPR027443">
    <property type="entry name" value="IPNS-like_sf"/>
</dbReference>
<dbReference type="Proteomes" id="UP000694865">
    <property type="component" value="Unplaced"/>
</dbReference>
<evidence type="ECO:0000313" key="4">
    <source>
        <dbReference type="Proteomes" id="UP000694865"/>
    </source>
</evidence>
<comment type="similarity">
    <text evidence="1">Belongs to the iron/ascorbate-dependent oxidoreductase family.</text>
</comment>
<proteinExistence type="inferred from homology"/>
<dbReference type="SUPFAM" id="SSF51197">
    <property type="entry name" value="Clavaminate synthase-like"/>
    <property type="match status" value="1"/>
</dbReference>
<dbReference type="GeneID" id="102806160"/>
<sequence>MESVQKTLATESVQKTLCHGERAEYTYHGERTDDTYHGERTEDTYHGESTEDTYHGESTEDTYHGNDTRDVPKSKLIDDIFHKSKEFFSLPNEVKRKYLLQPGCYHGYCEYRKEAWVILGEEISDFQSTLDNFFEKCQQLAMRVLEIIARGFNAEDPLIFVKEHKYCGTTENKTALRLAWYPAIADGEDIKKDQVRCGEHSDYGSITLLLQDDLGGLQAQTQDGKFIDVHPIKDSIVVNVGALLQRWTADKLHSPVHRVVIPEKGRSSSRQSIPFFVFPDDMYEVKCMDGSDKYPPITADAYLHLRHDATSL</sequence>
<protein>
    <submittedName>
        <fullName evidence="5">UPF0676 protein C1494.01-like</fullName>
    </submittedName>
</protein>
<evidence type="ECO:0000256" key="1">
    <source>
        <dbReference type="RuleBase" id="RU003682"/>
    </source>
</evidence>
<gene>
    <name evidence="5" type="primary">LOC102806160</name>
</gene>
<dbReference type="InterPro" id="IPR044861">
    <property type="entry name" value="IPNS-like_FE2OG_OXY"/>
</dbReference>
<accession>A0ABM0M7I9</accession>
<reference evidence="5" key="1">
    <citation type="submission" date="2025-08" db="UniProtKB">
        <authorList>
            <consortium name="RefSeq"/>
        </authorList>
    </citation>
    <scope>IDENTIFICATION</scope>
    <source>
        <tissue evidence="5">Testes</tissue>
    </source>
</reference>